<organism evidence="1 2">
    <name type="scientific">Plakobranchus ocellatus</name>
    <dbReference type="NCBI Taxonomy" id="259542"/>
    <lineage>
        <taxon>Eukaryota</taxon>
        <taxon>Metazoa</taxon>
        <taxon>Spiralia</taxon>
        <taxon>Lophotrochozoa</taxon>
        <taxon>Mollusca</taxon>
        <taxon>Gastropoda</taxon>
        <taxon>Heterobranchia</taxon>
        <taxon>Euthyneura</taxon>
        <taxon>Panpulmonata</taxon>
        <taxon>Sacoglossa</taxon>
        <taxon>Placobranchoidea</taxon>
        <taxon>Plakobranchidae</taxon>
        <taxon>Plakobranchus</taxon>
    </lineage>
</organism>
<evidence type="ECO:0000313" key="2">
    <source>
        <dbReference type="Proteomes" id="UP000735302"/>
    </source>
</evidence>
<dbReference type="AlphaFoldDB" id="A0AAV3Y1L0"/>
<gene>
    <name evidence="1" type="ORF">PoB_000347100</name>
</gene>
<name>A0AAV3Y1L0_9GAST</name>
<accession>A0AAV3Y1L0</accession>
<evidence type="ECO:0000313" key="1">
    <source>
        <dbReference type="EMBL" id="GFN76965.1"/>
    </source>
</evidence>
<dbReference type="Proteomes" id="UP000735302">
    <property type="component" value="Unassembled WGS sequence"/>
</dbReference>
<sequence length="101" mass="11140">MSMRNGYEYSVAVERNTMKGPEALSWRTALVCKLDKELSSIYGVREVKLLSNRHSDDLMMLAKLPLSGLYGMSVAQWLAFRPEICRDPSVAGSSPDTGALA</sequence>
<comment type="caution">
    <text evidence="1">The sequence shown here is derived from an EMBL/GenBank/DDBJ whole genome shotgun (WGS) entry which is preliminary data.</text>
</comment>
<keyword evidence="2" id="KW-1185">Reference proteome</keyword>
<reference evidence="1 2" key="1">
    <citation type="journal article" date="2021" name="Elife">
        <title>Chloroplast acquisition without the gene transfer in kleptoplastic sea slugs, Plakobranchus ocellatus.</title>
        <authorList>
            <person name="Maeda T."/>
            <person name="Takahashi S."/>
            <person name="Yoshida T."/>
            <person name="Shimamura S."/>
            <person name="Takaki Y."/>
            <person name="Nagai Y."/>
            <person name="Toyoda A."/>
            <person name="Suzuki Y."/>
            <person name="Arimoto A."/>
            <person name="Ishii H."/>
            <person name="Satoh N."/>
            <person name="Nishiyama T."/>
            <person name="Hasebe M."/>
            <person name="Maruyama T."/>
            <person name="Minagawa J."/>
            <person name="Obokata J."/>
            <person name="Shigenobu S."/>
        </authorList>
    </citation>
    <scope>NUCLEOTIDE SEQUENCE [LARGE SCALE GENOMIC DNA]</scope>
</reference>
<protein>
    <submittedName>
        <fullName evidence="1">Uncharacterized protein</fullName>
    </submittedName>
</protein>
<proteinExistence type="predicted"/>
<dbReference type="EMBL" id="BLXT01000430">
    <property type="protein sequence ID" value="GFN76965.1"/>
    <property type="molecule type" value="Genomic_DNA"/>
</dbReference>